<dbReference type="InterPro" id="IPR005467">
    <property type="entry name" value="His_kinase_dom"/>
</dbReference>
<dbReference type="PRINTS" id="PR00344">
    <property type="entry name" value="BCTRLSENSOR"/>
</dbReference>
<dbReference type="SUPFAM" id="SSF47384">
    <property type="entry name" value="Homodimeric domain of signal transducing histidine kinase"/>
    <property type="match status" value="1"/>
</dbReference>
<dbReference type="InterPro" id="IPR003660">
    <property type="entry name" value="HAMP_dom"/>
</dbReference>
<dbReference type="PANTHER" id="PTHR45436">
    <property type="entry name" value="SENSOR HISTIDINE KINASE YKOH"/>
    <property type="match status" value="1"/>
</dbReference>
<dbReference type="Gene3D" id="6.10.340.10">
    <property type="match status" value="1"/>
</dbReference>
<name>A0ABW3YBW5_9ACTN</name>
<comment type="subcellular location">
    <subcellularLocation>
        <location evidence="2">Cell membrane</location>
    </subcellularLocation>
</comment>
<evidence type="ECO:0000313" key="15">
    <source>
        <dbReference type="Proteomes" id="UP001597260"/>
    </source>
</evidence>
<keyword evidence="15" id="KW-1185">Reference proteome</keyword>
<gene>
    <name evidence="14" type="ORF">ACFQ4H_09610</name>
</gene>
<dbReference type="Pfam" id="PF00672">
    <property type="entry name" value="HAMP"/>
    <property type="match status" value="1"/>
</dbReference>
<dbReference type="PROSITE" id="PS50109">
    <property type="entry name" value="HIS_KIN"/>
    <property type="match status" value="1"/>
</dbReference>
<dbReference type="InterPro" id="IPR003594">
    <property type="entry name" value="HATPase_dom"/>
</dbReference>
<evidence type="ECO:0000256" key="11">
    <source>
        <dbReference type="SAM" id="Phobius"/>
    </source>
</evidence>
<dbReference type="InterPro" id="IPR050428">
    <property type="entry name" value="TCS_sensor_his_kinase"/>
</dbReference>
<dbReference type="PROSITE" id="PS50885">
    <property type="entry name" value="HAMP"/>
    <property type="match status" value="1"/>
</dbReference>
<evidence type="ECO:0000256" key="4">
    <source>
        <dbReference type="ARBA" id="ARBA00022553"/>
    </source>
</evidence>
<dbReference type="PANTHER" id="PTHR45436:SF5">
    <property type="entry name" value="SENSOR HISTIDINE KINASE TRCS"/>
    <property type="match status" value="1"/>
</dbReference>
<feature type="domain" description="Histidine kinase" evidence="12">
    <location>
        <begin position="241"/>
        <end position="451"/>
    </location>
</feature>
<evidence type="ECO:0000256" key="8">
    <source>
        <dbReference type="ARBA" id="ARBA00022989"/>
    </source>
</evidence>
<dbReference type="SMART" id="SM00388">
    <property type="entry name" value="HisKA"/>
    <property type="match status" value="1"/>
</dbReference>
<evidence type="ECO:0000256" key="6">
    <source>
        <dbReference type="ARBA" id="ARBA00022692"/>
    </source>
</evidence>
<dbReference type="EC" id="2.7.13.3" evidence="3"/>
<comment type="catalytic activity">
    <reaction evidence="1">
        <text>ATP + protein L-histidine = ADP + protein N-phospho-L-histidine.</text>
        <dbReference type="EC" id="2.7.13.3"/>
    </reaction>
</comment>
<dbReference type="InterPro" id="IPR004358">
    <property type="entry name" value="Sig_transdc_His_kin-like_C"/>
</dbReference>
<dbReference type="InterPro" id="IPR003661">
    <property type="entry name" value="HisK_dim/P_dom"/>
</dbReference>
<accession>A0ABW3YBW5</accession>
<dbReference type="Pfam" id="PF02518">
    <property type="entry name" value="HATPase_c"/>
    <property type="match status" value="1"/>
</dbReference>
<protein>
    <recommendedName>
        <fullName evidence="3">histidine kinase</fullName>
        <ecNumber evidence="3">2.7.13.3</ecNumber>
    </recommendedName>
</protein>
<dbReference type="SUPFAM" id="SSF158472">
    <property type="entry name" value="HAMP domain-like"/>
    <property type="match status" value="1"/>
</dbReference>
<keyword evidence="8 11" id="KW-1133">Transmembrane helix</keyword>
<evidence type="ECO:0000256" key="9">
    <source>
        <dbReference type="ARBA" id="ARBA00023012"/>
    </source>
</evidence>
<keyword evidence="5" id="KW-0808">Transferase</keyword>
<proteinExistence type="predicted"/>
<dbReference type="Gene3D" id="1.10.287.130">
    <property type="match status" value="1"/>
</dbReference>
<dbReference type="Pfam" id="PF00512">
    <property type="entry name" value="HisKA"/>
    <property type="match status" value="1"/>
</dbReference>
<evidence type="ECO:0000256" key="2">
    <source>
        <dbReference type="ARBA" id="ARBA00004236"/>
    </source>
</evidence>
<dbReference type="InterPro" id="IPR036890">
    <property type="entry name" value="HATPase_C_sf"/>
</dbReference>
<feature type="transmembrane region" description="Helical" evidence="11">
    <location>
        <begin position="156"/>
        <end position="179"/>
    </location>
</feature>
<dbReference type="SMART" id="SM00304">
    <property type="entry name" value="HAMP"/>
    <property type="match status" value="1"/>
</dbReference>
<dbReference type="CDD" id="cd06225">
    <property type="entry name" value="HAMP"/>
    <property type="match status" value="1"/>
</dbReference>
<comment type="caution">
    <text evidence="14">The sequence shown here is derived from an EMBL/GenBank/DDBJ whole genome shotgun (WGS) entry which is preliminary data.</text>
</comment>
<dbReference type="InterPro" id="IPR036097">
    <property type="entry name" value="HisK_dim/P_sf"/>
</dbReference>
<reference evidence="15" key="1">
    <citation type="journal article" date="2019" name="Int. J. Syst. Evol. Microbiol.">
        <title>The Global Catalogue of Microorganisms (GCM) 10K type strain sequencing project: providing services to taxonomists for standard genome sequencing and annotation.</title>
        <authorList>
            <consortium name="The Broad Institute Genomics Platform"/>
            <consortium name="The Broad Institute Genome Sequencing Center for Infectious Disease"/>
            <person name="Wu L."/>
            <person name="Ma J."/>
        </authorList>
    </citation>
    <scope>NUCLEOTIDE SEQUENCE [LARGE SCALE GENOMIC DNA]</scope>
    <source>
        <strain evidence="15">JCM 31037</strain>
    </source>
</reference>
<keyword evidence="10 11" id="KW-0472">Membrane</keyword>
<evidence type="ECO:0000259" key="12">
    <source>
        <dbReference type="PROSITE" id="PS50109"/>
    </source>
</evidence>
<dbReference type="Proteomes" id="UP001597260">
    <property type="component" value="Unassembled WGS sequence"/>
</dbReference>
<keyword evidence="9" id="KW-0902">Two-component regulatory system</keyword>
<dbReference type="RefSeq" id="WP_377569355.1">
    <property type="nucleotide sequence ID" value="NZ_JBHTMP010000011.1"/>
</dbReference>
<evidence type="ECO:0000256" key="7">
    <source>
        <dbReference type="ARBA" id="ARBA00022777"/>
    </source>
</evidence>
<feature type="domain" description="HAMP" evidence="13">
    <location>
        <begin position="181"/>
        <end position="233"/>
    </location>
</feature>
<dbReference type="CDD" id="cd00082">
    <property type="entry name" value="HisKA"/>
    <property type="match status" value="1"/>
</dbReference>
<dbReference type="CDD" id="cd00075">
    <property type="entry name" value="HATPase"/>
    <property type="match status" value="1"/>
</dbReference>
<evidence type="ECO:0000256" key="5">
    <source>
        <dbReference type="ARBA" id="ARBA00022679"/>
    </source>
</evidence>
<keyword evidence="6 11" id="KW-0812">Transmembrane</keyword>
<dbReference type="Gene3D" id="3.30.565.10">
    <property type="entry name" value="Histidine kinase-like ATPase, C-terminal domain"/>
    <property type="match status" value="1"/>
</dbReference>
<dbReference type="GO" id="GO:0016301">
    <property type="term" value="F:kinase activity"/>
    <property type="evidence" value="ECO:0007669"/>
    <property type="project" value="UniProtKB-KW"/>
</dbReference>
<dbReference type="SUPFAM" id="SSF55874">
    <property type="entry name" value="ATPase domain of HSP90 chaperone/DNA topoisomerase II/histidine kinase"/>
    <property type="match status" value="1"/>
</dbReference>
<organism evidence="14 15">
    <name type="scientific">Micromonospora sonneratiae</name>
    <dbReference type="NCBI Taxonomy" id="1184706"/>
    <lineage>
        <taxon>Bacteria</taxon>
        <taxon>Bacillati</taxon>
        <taxon>Actinomycetota</taxon>
        <taxon>Actinomycetes</taxon>
        <taxon>Micromonosporales</taxon>
        <taxon>Micromonosporaceae</taxon>
        <taxon>Micromonospora</taxon>
    </lineage>
</organism>
<keyword evidence="4" id="KW-0597">Phosphoprotein</keyword>
<evidence type="ECO:0000256" key="3">
    <source>
        <dbReference type="ARBA" id="ARBA00012438"/>
    </source>
</evidence>
<evidence type="ECO:0000313" key="14">
    <source>
        <dbReference type="EMBL" id="MFD1321345.1"/>
    </source>
</evidence>
<sequence length="452" mass="49525">MRRAGLHLRVTAGFAVGALTLSTTMALVSYQLTRNSLLVERERTAVRAAYLEASVVQARLTAERPDIVETLRSLNMGENRRAVVRRNGVWYARNADAGITTAISPQLRQLVEQGQPSMQRVSIDGQAAVVIGLPLSSSTTFYHVDSLQELDHTLRVLSLVLTTVAIITAVAGAGTGWYVTRYTMRPLRMVTDAAQEISRGDLDARLDAATEPDLARLTSSFNDMVDQLARRVERDRRFAADVSHELRSPLQTLAAAVSVLQRRRNNLDERTATAVELVSDEITRFQRLVDNLLELARSDRPAERDPVDMTKLARQVCRSRYLPESLVEQQGPPGSQIWRVDRRRTEQVLGNLLDNAAKHGGGPSAVRLGRSTGLYYIEVDDEGPGVGPDDKLVIFDRFVRGRTAGSRGGSEGTGLGLAIVAQHASAHGGRVAVQDRPGGGARFRVEIPEVKP</sequence>
<dbReference type="SMART" id="SM00387">
    <property type="entry name" value="HATPase_c"/>
    <property type="match status" value="1"/>
</dbReference>
<evidence type="ECO:0000256" key="10">
    <source>
        <dbReference type="ARBA" id="ARBA00023136"/>
    </source>
</evidence>
<evidence type="ECO:0000259" key="13">
    <source>
        <dbReference type="PROSITE" id="PS50885"/>
    </source>
</evidence>
<dbReference type="EMBL" id="JBHTMP010000011">
    <property type="protein sequence ID" value="MFD1321345.1"/>
    <property type="molecule type" value="Genomic_DNA"/>
</dbReference>
<keyword evidence="7 14" id="KW-0418">Kinase</keyword>
<evidence type="ECO:0000256" key="1">
    <source>
        <dbReference type="ARBA" id="ARBA00000085"/>
    </source>
</evidence>